<dbReference type="Pfam" id="PF05699">
    <property type="entry name" value="Dimer_Tnp_hAT"/>
    <property type="match status" value="1"/>
</dbReference>
<dbReference type="InterPro" id="IPR052035">
    <property type="entry name" value="ZnF_BED_domain_contain"/>
</dbReference>
<dbReference type="PANTHER" id="PTHR46481:SF9">
    <property type="entry name" value="ZINC FINGER BED DOMAIN-CONTAINING PROTEIN 1-LIKE"/>
    <property type="match status" value="1"/>
</dbReference>
<sequence length="547" mass="62185">MPSHALHLDDHHERQSLAGSESEVGSTASSSRLPLASPFTEAGKSKLTQARVDECHRAVTKEMTKILNPKYKAPNRDSLTNHLIPAWYAVEKGNLISELKHVSKAAITADGWTSFSQDHYLTVTLHYVRNGQAQEKVLKTKAVYQAQTGTAVAEEIDEILEEYGVREKVVAATVDNAANMDVAVKKLQIVKFPCFAHTLNLAAQKLYNCTTISNWAARIRSVIVWMKRSHMAKVVLKEKQDLLKLPKHMLLLDVKTRWNSLHLMMERFCEQFPAIQAAAIDPRIRKPMEKERLSKMGNEDLRRAEEFVLLMRKHYTSTLAVSSDKSPTCGEILPILQKLQLHYTVQEEDSAFTRSIKENIWKNLSTRYQEADIQRFLEEATILDPRFKSKVDKDEVWDRIREAAMAANTEAAADEFPEQGETEREGYEDQEEEELDYAPPPPVKQKKTALEELFEKEDNELEEWIRRSSSTEACPPIPCKDNIILWWCSKTESLPLLAGLAESFLCVQASSTPSERVFSTAGDTISPERSRILPEKADMLIFLQKNC</sequence>
<feature type="compositionally biased region" description="Low complexity" evidence="1">
    <location>
        <begin position="18"/>
        <end position="31"/>
    </location>
</feature>
<dbReference type="SUPFAM" id="SSF53098">
    <property type="entry name" value="Ribonuclease H-like"/>
    <property type="match status" value="1"/>
</dbReference>
<feature type="domain" description="HAT C-terminal dimerisation" evidence="2">
    <location>
        <begin position="482"/>
        <end position="546"/>
    </location>
</feature>
<protein>
    <submittedName>
        <fullName evidence="3">E3 SUMO-protein ligase ZBED1</fullName>
    </submittedName>
</protein>
<dbReference type="PANTHER" id="PTHR46481">
    <property type="entry name" value="ZINC FINGER BED DOMAIN-CONTAINING PROTEIN 4"/>
    <property type="match status" value="1"/>
</dbReference>
<comment type="caution">
    <text evidence="3">The sequence shown here is derived from an EMBL/GenBank/DDBJ whole genome shotgun (WGS) entry which is preliminary data.</text>
</comment>
<dbReference type="GO" id="GO:0016874">
    <property type="term" value="F:ligase activity"/>
    <property type="evidence" value="ECO:0007669"/>
    <property type="project" value="UniProtKB-KW"/>
</dbReference>
<feature type="region of interest" description="Disordered" evidence="1">
    <location>
        <begin position="1"/>
        <end position="40"/>
    </location>
</feature>
<dbReference type="Proteomes" id="UP000830375">
    <property type="component" value="Unassembled WGS sequence"/>
</dbReference>
<dbReference type="InterPro" id="IPR008906">
    <property type="entry name" value="HATC_C_dom"/>
</dbReference>
<keyword evidence="4" id="KW-1185">Reference proteome</keyword>
<evidence type="ECO:0000256" key="1">
    <source>
        <dbReference type="SAM" id="MobiDB-lite"/>
    </source>
</evidence>
<name>A0ABQ8LBE7_LABRO</name>
<evidence type="ECO:0000313" key="4">
    <source>
        <dbReference type="Proteomes" id="UP000830375"/>
    </source>
</evidence>
<evidence type="ECO:0000313" key="3">
    <source>
        <dbReference type="EMBL" id="KAI2647794.1"/>
    </source>
</evidence>
<gene>
    <name evidence="3" type="ORF">H4Q32_028257</name>
</gene>
<reference evidence="3 4" key="1">
    <citation type="submission" date="2022-01" db="EMBL/GenBank/DDBJ databases">
        <title>A high-quality chromosome-level genome assembly of rohu carp, Labeo rohita.</title>
        <authorList>
            <person name="Arick M.A. II"/>
            <person name="Hsu C.-Y."/>
            <person name="Magbanua Z."/>
            <person name="Pechanova O."/>
            <person name="Grover C."/>
            <person name="Miller E."/>
            <person name="Thrash A."/>
            <person name="Ezzel L."/>
            <person name="Alam S."/>
            <person name="Benzie J."/>
            <person name="Hamilton M."/>
            <person name="Karsi A."/>
            <person name="Lawrence M.L."/>
            <person name="Peterson D.G."/>
        </authorList>
    </citation>
    <scope>NUCLEOTIDE SEQUENCE [LARGE SCALE GENOMIC DNA]</scope>
    <source>
        <strain evidence="4">BAU-BD-2019</strain>
        <tissue evidence="3">Blood</tissue>
    </source>
</reference>
<accession>A0ABQ8LBE7</accession>
<dbReference type="InterPro" id="IPR012337">
    <property type="entry name" value="RNaseH-like_sf"/>
</dbReference>
<proteinExistence type="predicted"/>
<keyword evidence="3" id="KW-0436">Ligase</keyword>
<dbReference type="EMBL" id="JACTAM010000126">
    <property type="protein sequence ID" value="KAI2647794.1"/>
    <property type="molecule type" value="Genomic_DNA"/>
</dbReference>
<evidence type="ECO:0000259" key="2">
    <source>
        <dbReference type="Pfam" id="PF05699"/>
    </source>
</evidence>
<feature type="compositionally biased region" description="Basic and acidic residues" evidence="1">
    <location>
        <begin position="1"/>
        <end position="15"/>
    </location>
</feature>
<feature type="region of interest" description="Disordered" evidence="1">
    <location>
        <begin position="409"/>
        <end position="442"/>
    </location>
</feature>
<organism evidence="3 4">
    <name type="scientific">Labeo rohita</name>
    <name type="common">Indian major carp</name>
    <name type="synonym">Cyprinus rohita</name>
    <dbReference type="NCBI Taxonomy" id="84645"/>
    <lineage>
        <taxon>Eukaryota</taxon>
        <taxon>Metazoa</taxon>
        <taxon>Chordata</taxon>
        <taxon>Craniata</taxon>
        <taxon>Vertebrata</taxon>
        <taxon>Euteleostomi</taxon>
        <taxon>Actinopterygii</taxon>
        <taxon>Neopterygii</taxon>
        <taxon>Teleostei</taxon>
        <taxon>Ostariophysi</taxon>
        <taxon>Cypriniformes</taxon>
        <taxon>Cyprinidae</taxon>
        <taxon>Labeoninae</taxon>
        <taxon>Labeonini</taxon>
        <taxon>Labeo</taxon>
    </lineage>
</organism>